<comment type="caution">
    <text evidence="1">The sequence shown here is derived from an EMBL/GenBank/DDBJ whole genome shotgun (WGS) entry which is preliminary data.</text>
</comment>
<accession>A0ABV2J367</accession>
<protein>
    <recommendedName>
        <fullName evidence="3">Asparagine synthetase domain-containing protein</fullName>
    </recommendedName>
</protein>
<sequence length="192" mass="21536">MKDPSLQKRRTCRDRFRAQMMTASKMRQANPAASVSSQLGILLLAAFGRLPIMMPAPTCRPTYVSPPLSHGMAENISVAERLGVAVRYVPIVLKFGHVPKWRLIDDIKFGGPLRHDAIQELRRNAPFQSLPWLDHVAKNGRWNDLLLALSSANTSEEIDAELLKSTLIWMRHLKHDDELKGSAATDDSTMKV</sequence>
<proteinExistence type="predicted"/>
<keyword evidence="2" id="KW-1185">Reference proteome</keyword>
<dbReference type="EMBL" id="JBEPMB010000004">
    <property type="protein sequence ID" value="MET3614756.1"/>
    <property type="molecule type" value="Genomic_DNA"/>
</dbReference>
<gene>
    <name evidence="1" type="ORF">ABID16_003093</name>
</gene>
<evidence type="ECO:0000313" key="2">
    <source>
        <dbReference type="Proteomes" id="UP001549047"/>
    </source>
</evidence>
<evidence type="ECO:0008006" key="3">
    <source>
        <dbReference type="Google" id="ProtNLM"/>
    </source>
</evidence>
<reference evidence="1 2" key="1">
    <citation type="submission" date="2024-06" db="EMBL/GenBank/DDBJ databases">
        <title>Genomic Encyclopedia of Type Strains, Phase IV (KMG-IV): sequencing the most valuable type-strain genomes for metagenomic binning, comparative biology and taxonomic classification.</title>
        <authorList>
            <person name="Goeker M."/>
        </authorList>
    </citation>
    <scope>NUCLEOTIDE SEQUENCE [LARGE SCALE GENOMIC DNA]</scope>
    <source>
        <strain evidence="1 2">DSM 29780</strain>
    </source>
</reference>
<organism evidence="1 2">
    <name type="scientific">Rhizobium aquaticum</name>
    <dbReference type="NCBI Taxonomy" id="1549636"/>
    <lineage>
        <taxon>Bacteria</taxon>
        <taxon>Pseudomonadati</taxon>
        <taxon>Pseudomonadota</taxon>
        <taxon>Alphaproteobacteria</taxon>
        <taxon>Hyphomicrobiales</taxon>
        <taxon>Rhizobiaceae</taxon>
        <taxon>Rhizobium/Agrobacterium group</taxon>
        <taxon>Rhizobium</taxon>
    </lineage>
</organism>
<name>A0ABV2J367_9HYPH</name>
<dbReference type="Proteomes" id="UP001549047">
    <property type="component" value="Unassembled WGS sequence"/>
</dbReference>
<dbReference type="RefSeq" id="WP_354557230.1">
    <property type="nucleotide sequence ID" value="NZ_JBEPMB010000004.1"/>
</dbReference>
<evidence type="ECO:0000313" key="1">
    <source>
        <dbReference type="EMBL" id="MET3614756.1"/>
    </source>
</evidence>